<dbReference type="InterPro" id="IPR013083">
    <property type="entry name" value="Znf_RING/FYVE/PHD"/>
</dbReference>
<evidence type="ECO:0000313" key="6">
    <source>
        <dbReference type="Proteomes" id="UP000054558"/>
    </source>
</evidence>
<dbReference type="UniPathway" id="UPA00143"/>
<dbReference type="Pfam" id="PF08238">
    <property type="entry name" value="Sel1"/>
    <property type="match status" value="7"/>
</dbReference>
<name>A0A1Y1INK3_KLENI</name>
<dbReference type="CDD" id="cd16664">
    <property type="entry name" value="RING-Ubox_PUB"/>
    <property type="match status" value="1"/>
</dbReference>
<accession>A0A1Y1INK3</accession>
<dbReference type="SMART" id="SM00504">
    <property type="entry name" value="Ubox"/>
    <property type="match status" value="1"/>
</dbReference>
<feature type="compositionally biased region" description="Pro residues" evidence="3">
    <location>
        <begin position="308"/>
        <end position="317"/>
    </location>
</feature>
<dbReference type="InterPro" id="IPR036537">
    <property type="entry name" value="Adaptor_Cbl_N_dom_sf"/>
</dbReference>
<dbReference type="InterPro" id="IPR006597">
    <property type="entry name" value="Sel1-like"/>
</dbReference>
<dbReference type="OrthoDB" id="10064100at2759"/>
<dbReference type="InterPro" id="IPR003613">
    <property type="entry name" value="Ubox_domain"/>
</dbReference>
<feature type="coiled-coil region" evidence="2">
    <location>
        <begin position="171"/>
        <end position="198"/>
    </location>
</feature>
<dbReference type="AlphaFoldDB" id="A0A1Y1INK3"/>
<protein>
    <recommendedName>
        <fullName evidence="4">U-box domain-containing protein</fullName>
    </recommendedName>
</protein>
<comment type="similarity">
    <text evidence="1">Belongs to the sel-1 family.</text>
</comment>
<dbReference type="PROSITE" id="PS51698">
    <property type="entry name" value="U_BOX"/>
    <property type="match status" value="1"/>
</dbReference>
<dbReference type="Pfam" id="PF04564">
    <property type="entry name" value="U-box"/>
    <property type="match status" value="1"/>
</dbReference>
<dbReference type="PANTHER" id="PTHR11102">
    <property type="entry name" value="SEL-1-LIKE PROTEIN"/>
    <property type="match status" value="1"/>
</dbReference>
<dbReference type="InterPro" id="IPR050767">
    <property type="entry name" value="Sel1_AlgK"/>
</dbReference>
<dbReference type="SMART" id="SM00671">
    <property type="entry name" value="SEL1"/>
    <property type="match status" value="8"/>
</dbReference>
<dbReference type="CDD" id="cd21037">
    <property type="entry name" value="MLKL_NTD"/>
    <property type="match status" value="1"/>
</dbReference>
<dbReference type="Gene3D" id="1.20.930.20">
    <property type="entry name" value="Adaptor protein Cbl, N-terminal domain"/>
    <property type="match status" value="1"/>
</dbReference>
<dbReference type="GO" id="GO:0004842">
    <property type="term" value="F:ubiquitin-protein transferase activity"/>
    <property type="evidence" value="ECO:0007669"/>
    <property type="project" value="InterPro"/>
</dbReference>
<feature type="region of interest" description="Disordered" evidence="3">
    <location>
        <begin position="301"/>
        <end position="322"/>
    </location>
</feature>
<keyword evidence="2" id="KW-0175">Coiled coil</keyword>
<evidence type="ECO:0000256" key="3">
    <source>
        <dbReference type="SAM" id="MobiDB-lite"/>
    </source>
</evidence>
<sequence length="687" mass="75168">MSADPLYVVQSVVALGRGINDAFQNLKFHKTQGGVLNSRIQRLRARVEELQGRRDLAQQYDAALHALQLQFKAALRLFQECSRSKVYRLLNHQRIRDGIIDVNQQITYCLVDIDFIGGDIVNAFRNVNPLRYVDPLLEGVRLPSADLSSPRAVLRAVTHLQQTGEVTAQDVAQYRADLEALERQNRELQTQLSSGCAEADESFMAQVIGLLKELDEQLPSPGGSGELEVPETYKCPISGDVMGDPVIIVETYITYERSQIEKWFGDGHRTCPVTNQHLESTQVIPNLSLRDQIQGWARNAGVTLRPPSAEPPPPPSVEPDRALPRTLSRQDSEIAPALKPLEPRIRPGISLAGLTDLAEDGDPQAQFELAQCFLVPARGAPYDAQKGFKWAKRAATGGVPEAWALVAEGYYHGTGTAQNVEEGIKCAQKAVQLPEPAAKFILGEAYEGGLGGLPKDPETAAELFKKGLGELKRWADEPPRDPLAQQALGLLYLNGHRTEKDEEQGLMLIGKAAAQGAVGANAFLGKYHKQKGQATAFPFIMRAAEQGHAASQYVLGSMYQNGQGVTRKPAQAYEWFAKAAAGGNALAQLALAECFDDRVDPIKYLTLAADQGNAEAAYQLGIRRLTGKGVKKDRKLGLEFLYKAADLNHKEAKEFVRAESSPRSAGRMWRRVKDSLHTVAGAGKAFV</sequence>
<dbReference type="InterPro" id="IPR045210">
    <property type="entry name" value="RING-Ubox_PUB"/>
</dbReference>
<dbReference type="GO" id="GO:0007166">
    <property type="term" value="P:cell surface receptor signaling pathway"/>
    <property type="evidence" value="ECO:0007669"/>
    <property type="project" value="InterPro"/>
</dbReference>
<dbReference type="Gene3D" id="1.25.40.10">
    <property type="entry name" value="Tetratricopeptide repeat domain"/>
    <property type="match status" value="1"/>
</dbReference>
<feature type="domain" description="U-box" evidence="4">
    <location>
        <begin position="228"/>
        <end position="303"/>
    </location>
</feature>
<dbReference type="Gene3D" id="3.30.40.10">
    <property type="entry name" value="Zinc/RING finger domain, C3HC4 (zinc finger)"/>
    <property type="match status" value="1"/>
</dbReference>
<proteinExistence type="inferred from homology"/>
<reference evidence="5 6" key="1">
    <citation type="journal article" date="2014" name="Nat. Commun.">
        <title>Klebsormidium flaccidum genome reveals primary factors for plant terrestrial adaptation.</title>
        <authorList>
            <person name="Hori K."/>
            <person name="Maruyama F."/>
            <person name="Fujisawa T."/>
            <person name="Togashi T."/>
            <person name="Yamamoto N."/>
            <person name="Seo M."/>
            <person name="Sato S."/>
            <person name="Yamada T."/>
            <person name="Mori H."/>
            <person name="Tajima N."/>
            <person name="Moriyama T."/>
            <person name="Ikeuchi M."/>
            <person name="Watanabe M."/>
            <person name="Wada H."/>
            <person name="Kobayashi K."/>
            <person name="Saito M."/>
            <person name="Masuda T."/>
            <person name="Sasaki-Sekimoto Y."/>
            <person name="Mashiguchi K."/>
            <person name="Awai K."/>
            <person name="Shimojima M."/>
            <person name="Masuda S."/>
            <person name="Iwai M."/>
            <person name="Nobusawa T."/>
            <person name="Narise T."/>
            <person name="Kondo S."/>
            <person name="Saito H."/>
            <person name="Sato R."/>
            <person name="Murakawa M."/>
            <person name="Ihara Y."/>
            <person name="Oshima-Yamada Y."/>
            <person name="Ohtaka K."/>
            <person name="Satoh M."/>
            <person name="Sonobe K."/>
            <person name="Ishii M."/>
            <person name="Ohtani R."/>
            <person name="Kanamori-Sato M."/>
            <person name="Honoki R."/>
            <person name="Miyazaki D."/>
            <person name="Mochizuki H."/>
            <person name="Umetsu J."/>
            <person name="Higashi K."/>
            <person name="Shibata D."/>
            <person name="Kamiya Y."/>
            <person name="Sato N."/>
            <person name="Nakamura Y."/>
            <person name="Tabata S."/>
            <person name="Ida S."/>
            <person name="Kurokawa K."/>
            <person name="Ohta H."/>
        </authorList>
    </citation>
    <scope>NUCLEOTIDE SEQUENCE [LARGE SCALE GENOMIC DNA]</scope>
    <source>
        <strain evidence="5 6">NIES-2285</strain>
    </source>
</reference>
<dbReference type="STRING" id="105231.A0A1Y1INK3"/>
<dbReference type="PANTHER" id="PTHR11102:SF160">
    <property type="entry name" value="ERAD-ASSOCIATED E3 UBIQUITIN-PROTEIN LIGASE COMPONENT HRD3"/>
    <property type="match status" value="1"/>
</dbReference>
<dbReference type="InterPro" id="IPR011990">
    <property type="entry name" value="TPR-like_helical_dom_sf"/>
</dbReference>
<dbReference type="InterPro" id="IPR059179">
    <property type="entry name" value="MLKL-like_MCAfunc"/>
</dbReference>
<evidence type="ECO:0000313" key="5">
    <source>
        <dbReference type="EMBL" id="GAQ91049.1"/>
    </source>
</evidence>
<keyword evidence="6" id="KW-1185">Reference proteome</keyword>
<organism evidence="5 6">
    <name type="scientific">Klebsormidium nitens</name>
    <name type="common">Green alga</name>
    <name type="synonym">Ulothrix nitens</name>
    <dbReference type="NCBI Taxonomy" id="105231"/>
    <lineage>
        <taxon>Eukaryota</taxon>
        <taxon>Viridiplantae</taxon>
        <taxon>Streptophyta</taxon>
        <taxon>Klebsormidiophyceae</taxon>
        <taxon>Klebsormidiales</taxon>
        <taxon>Klebsormidiaceae</taxon>
        <taxon>Klebsormidium</taxon>
    </lineage>
</organism>
<dbReference type="SUPFAM" id="SSF57850">
    <property type="entry name" value="RING/U-box"/>
    <property type="match status" value="1"/>
</dbReference>
<dbReference type="Proteomes" id="UP000054558">
    <property type="component" value="Unassembled WGS sequence"/>
</dbReference>
<dbReference type="SUPFAM" id="SSF81901">
    <property type="entry name" value="HCP-like"/>
    <property type="match status" value="2"/>
</dbReference>
<dbReference type="GO" id="GO:0016567">
    <property type="term" value="P:protein ubiquitination"/>
    <property type="evidence" value="ECO:0007669"/>
    <property type="project" value="UniProtKB-UniPathway"/>
</dbReference>
<evidence type="ECO:0000259" key="4">
    <source>
        <dbReference type="PROSITE" id="PS51698"/>
    </source>
</evidence>
<gene>
    <name evidence="5" type="ORF">KFL_007190040</name>
</gene>
<evidence type="ECO:0000256" key="2">
    <source>
        <dbReference type="SAM" id="Coils"/>
    </source>
</evidence>
<dbReference type="EMBL" id="DF237668">
    <property type="protein sequence ID" value="GAQ91049.1"/>
    <property type="molecule type" value="Genomic_DNA"/>
</dbReference>
<evidence type="ECO:0000256" key="1">
    <source>
        <dbReference type="ARBA" id="ARBA00038101"/>
    </source>
</evidence>